<sequence length="367" mass="41238">MAKPALSMKPTGWFQVAWSAEIETGQIHRMKYFGHDLVAWRGEDGAVTVMNAYCEHLGAHLGFGGRVEGDRIICPFHGWEWNQQGRNVCIPYQDRPNRGRRIPTFPAVERNESVYIWHDLEGRAPYFDMPDIFDAYDDGRSSADYYLAYPEGILHHERLELHPQYVMENGVDYAHFKFVHRAAHVPEFTRQEFDGPVAYADFEMLFGGTKESTVLTPNGAMVGGVQAINVGIGVGFAKFWGPDNMRTIVTVTPVDDETADIRSTVWLDRLPGDTSAHQPASLERRMRMANNQYLADLNIWRHQRYTDPPALATAEGKGFSAIRRWAMQFYPLGEPGSASMPELQTAGTDAGPEVPENEAVRSSAALD</sequence>
<name>A0A502EJP0_9MYCO</name>
<evidence type="ECO:0000313" key="14">
    <source>
        <dbReference type="Proteomes" id="UP000320095"/>
    </source>
</evidence>
<keyword evidence="3" id="KW-0479">Metal-binding</keyword>
<feature type="region of interest" description="Disordered" evidence="11">
    <location>
        <begin position="336"/>
        <end position="367"/>
    </location>
</feature>
<dbReference type="InterPro" id="IPR036922">
    <property type="entry name" value="Rieske_2Fe-2S_sf"/>
</dbReference>
<evidence type="ECO:0000256" key="5">
    <source>
        <dbReference type="ARBA" id="ARBA00023002"/>
    </source>
</evidence>
<evidence type="ECO:0000256" key="8">
    <source>
        <dbReference type="ARBA" id="ARBA00023221"/>
    </source>
</evidence>
<organism evidence="13 14">
    <name type="scientific">Mycolicibacterium hodleri</name>
    <dbReference type="NCBI Taxonomy" id="49897"/>
    <lineage>
        <taxon>Bacteria</taxon>
        <taxon>Bacillati</taxon>
        <taxon>Actinomycetota</taxon>
        <taxon>Actinomycetes</taxon>
        <taxon>Mycobacteriales</taxon>
        <taxon>Mycobacteriaceae</taxon>
        <taxon>Mycolicibacterium</taxon>
    </lineage>
</organism>
<dbReference type="AlphaFoldDB" id="A0A502EJP0"/>
<evidence type="ECO:0000256" key="11">
    <source>
        <dbReference type="SAM" id="MobiDB-lite"/>
    </source>
</evidence>
<evidence type="ECO:0000256" key="2">
    <source>
        <dbReference type="ARBA" id="ARBA00022714"/>
    </source>
</evidence>
<dbReference type="Pfam" id="PF00355">
    <property type="entry name" value="Rieske"/>
    <property type="match status" value="1"/>
</dbReference>
<dbReference type="EMBL" id="RCZG01000001">
    <property type="protein sequence ID" value="TPG36551.1"/>
    <property type="molecule type" value="Genomic_DNA"/>
</dbReference>
<dbReference type="SUPFAM" id="SSF50022">
    <property type="entry name" value="ISP domain"/>
    <property type="match status" value="1"/>
</dbReference>
<dbReference type="CDD" id="cd03469">
    <property type="entry name" value="Rieske_RO_Alpha_N"/>
    <property type="match status" value="1"/>
</dbReference>
<evidence type="ECO:0000256" key="6">
    <source>
        <dbReference type="ARBA" id="ARBA00023004"/>
    </source>
</evidence>
<comment type="subunit">
    <text evidence="10">Homotrimer. The two-component system 3-ketosteroid-9-alpha-monooxygenase is composed of an oxygenase component KshA and a reductase component KshB.</text>
</comment>
<dbReference type="InterPro" id="IPR045605">
    <property type="entry name" value="KshA-like_C"/>
</dbReference>
<evidence type="ECO:0000313" key="13">
    <source>
        <dbReference type="EMBL" id="TPG36551.1"/>
    </source>
</evidence>
<dbReference type="PROSITE" id="PS51296">
    <property type="entry name" value="RIESKE"/>
    <property type="match status" value="1"/>
</dbReference>
<dbReference type="GO" id="GO:0008203">
    <property type="term" value="P:cholesterol metabolic process"/>
    <property type="evidence" value="ECO:0007669"/>
    <property type="project" value="InterPro"/>
</dbReference>
<dbReference type="GO" id="GO:0005737">
    <property type="term" value="C:cytoplasm"/>
    <property type="evidence" value="ECO:0007669"/>
    <property type="project" value="TreeGrafter"/>
</dbReference>
<dbReference type="GO" id="GO:0016042">
    <property type="term" value="P:lipid catabolic process"/>
    <property type="evidence" value="ECO:0007669"/>
    <property type="project" value="UniProtKB-KW"/>
</dbReference>
<comment type="caution">
    <text evidence="13">The sequence shown here is derived from an EMBL/GenBank/DDBJ whole genome shotgun (WGS) entry which is preliminary data.</text>
</comment>
<dbReference type="OrthoDB" id="5243643at2"/>
<evidence type="ECO:0000256" key="3">
    <source>
        <dbReference type="ARBA" id="ARBA00022723"/>
    </source>
</evidence>
<dbReference type="PANTHER" id="PTHR21266:SF60">
    <property type="entry name" value="3-KETOSTEROID-9-ALPHA-MONOOXYGENASE, OXYGENASE COMPONENT"/>
    <property type="match status" value="1"/>
</dbReference>
<evidence type="ECO:0000256" key="10">
    <source>
        <dbReference type="ARBA" id="ARBA00046982"/>
    </source>
</evidence>
<keyword evidence="4" id="KW-0442">Lipid degradation</keyword>
<keyword evidence="14" id="KW-1185">Reference proteome</keyword>
<dbReference type="Gene3D" id="2.102.10.10">
    <property type="entry name" value="Rieske [2Fe-2S] iron-sulphur domain"/>
    <property type="match status" value="1"/>
</dbReference>
<accession>A0A502EJP0</accession>
<dbReference type="GO" id="GO:0004497">
    <property type="term" value="F:monooxygenase activity"/>
    <property type="evidence" value="ECO:0007669"/>
    <property type="project" value="UniProtKB-ARBA"/>
</dbReference>
<keyword evidence="8" id="KW-0443">Lipid metabolism</keyword>
<keyword evidence="6" id="KW-0408">Iron</keyword>
<gene>
    <name evidence="13" type="ORF">EAH80_00855</name>
</gene>
<keyword evidence="5" id="KW-0560">Oxidoreductase</keyword>
<evidence type="ECO:0000256" key="1">
    <source>
        <dbReference type="ARBA" id="ARBA00001962"/>
    </source>
</evidence>
<dbReference type="GO" id="GO:0016705">
    <property type="term" value="F:oxidoreductase activity, acting on paired donors, with incorporation or reduction of molecular oxygen"/>
    <property type="evidence" value="ECO:0007669"/>
    <property type="project" value="UniProtKB-ARBA"/>
</dbReference>
<dbReference type="RefSeq" id="WP_140687227.1">
    <property type="nucleotide sequence ID" value="NZ_RCZG01000001.1"/>
</dbReference>
<dbReference type="GO" id="GO:0051537">
    <property type="term" value="F:2 iron, 2 sulfur cluster binding"/>
    <property type="evidence" value="ECO:0007669"/>
    <property type="project" value="UniProtKB-KW"/>
</dbReference>
<keyword evidence="7" id="KW-0411">Iron-sulfur</keyword>
<dbReference type="InterPro" id="IPR017941">
    <property type="entry name" value="Rieske_2Fe-2S"/>
</dbReference>
<dbReference type="GO" id="GO:0046872">
    <property type="term" value="F:metal ion binding"/>
    <property type="evidence" value="ECO:0007669"/>
    <property type="project" value="UniProtKB-KW"/>
</dbReference>
<dbReference type="Pfam" id="PF19298">
    <property type="entry name" value="KshA_C"/>
    <property type="match status" value="1"/>
</dbReference>
<comment type="cofactor">
    <cofactor evidence="1">
        <name>Fe cation</name>
        <dbReference type="ChEBI" id="CHEBI:24875"/>
    </cofactor>
</comment>
<protein>
    <recommendedName>
        <fullName evidence="9">Rieske-type oxygenase</fullName>
    </recommendedName>
</protein>
<keyword evidence="2" id="KW-0001">2Fe-2S</keyword>
<proteinExistence type="predicted"/>
<dbReference type="InterPro" id="IPR050584">
    <property type="entry name" value="Cholesterol_7-desaturase"/>
</dbReference>
<evidence type="ECO:0000259" key="12">
    <source>
        <dbReference type="PROSITE" id="PS51296"/>
    </source>
</evidence>
<reference evidence="13 14" key="1">
    <citation type="journal article" date="2019" name="Environ. Microbiol.">
        <title>Species interactions and distinct microbial communities in high Arctic permafrost affected cryosols are associated with the CH4 and CO2 gas fluxes.</title>
        <authorList>
            <person name="Altshuler I."/>
            <person name="Hamel J."/>
            <person name="Turney S."/>
            <person name="Magnuson E."/>
            <person name="Levesque R."/>
            <person name="Greer C."/>
            <person name="Whyte L.G."/>
        </authorList>
    </citation>
    <scope>NUCLEOTIDE SEQUENCE [LARGE SCALE GENOMIC DNA]</scope>
    <source>
        <strain evidence="13 14">S5.20</strain>
    </source>
</reference>
<evidence type="ECO:0000256" key="7">
    <source>
        <dbReference type="ARBA" id="ARBA00023014"/>
    </source>
</evidence>
<feature type="domain" description="Rieske" evidence="12">
    <location>
        <begin position="13"/>
        <end position="116"/>
    </location>
</feature>
<dbReference type="PANTHER" id="PTHR21266">
    <property type="entry name" value="IRON-SULFUR DOMAIN CONTAINING PROTEIN"/>
    <property type="match status" value="1"/>
</dbReference>
<dbReference type="Proteomes" id="UP000320095">
    <property type="component" value="Unassembled WGS sequence"/>
</dbReference>
<evidence type="ECO:0000256" key="9">
    <source>
        <dbReference type="ARBA" id="ARBA00030944"/>
    </source>
</evidence>
<keyword evidence="8" id="KW-0753">Steroid metabolism</keyword>
<evidence type="ECO:0000256" key="4">
    <source>
        <dbReference type="ARBA" id="ARBA00022963"/>
    </source>
</evidence>
<dbReference type="Gene3D" id="3.90.380.10">
    <property type="entry name" value="Naphthalene 1,2-dioxygenase Alpha Subunit, Chain A, domain 1"/>
    <property type="match status" value="1"/>
</dbReference>
<dbReference type="SUPFAM" id="SSF55961">
    <property type="entry name" value="Bet v1-like"/>
    <property type="match status" value="1"/>
</dbReference>